<evidence type="ECO:0000313" key="4">
    <source>
        <dbReference type="Proteomes" id="UP000271031"/>
    </source>
</evidence>
<sequence>MKKLVIRITLLLLVFLLPFPIHSSAATPSITVVKIMVPKAYTFTAATVQSHMAGTLSYGEEYPIVSTVPTFYEIQILGGKQVWIGKTNVTTKTYPRIVLGWNSFGTTDDYIRQSTAAPGINVVSPRWLFLNKSTLVDGTGDIRYVKWAHASGKKVWVLLGNHFDDVLTKSLIADPKKRQTLVTLVTKKLVDLQADGINVDFENIAPEDKQAFVSFVKELASALHPYKMTVSVDVTRDNPDPYWSGSFDRAALGKVADYVIMMGYEEHWETSDSAGSVASLPWVKDGLRLLLQDVPSQKVLLGVPLFNREWVTNVSTGKVTATERTMAQVEQLIASKKLQKRWDSTLAQNYVEFTENGQKHQIWLEDRAAMVYRKQLATTNMLGGIAAWYLGEEAKDVWPVLATP</sequence>
<dbReference type="PROSITE" id="PS51910">
    <property type="entry name" value="GH18_2"/>
    <property type="match status" value="1"/>
</dbReference>
<evidence type="ECO:0000313" key="3">
    <source>
        <dbReference type="EMBL" id="RNB80146.1"/>
    </source>
</evidence>
<proteinExistence type="predicted"/>
<dbReference type="SMART" id="SM00636">
    <property type="entry name" value="Glyco_18"/>
    <property type="match status" value="1"/>
</dbReference>
<dbReference type="AlphaFoldDB" id="A0A3M8CWD5"/>
<feature type="signal peptide" evidence="1">
    <location>
        <begin position="1"/>
        <end position="25"/>
    </location>
</feature>
<dbReference type="InterPro" id="IPR001223">
    <property type="entry name" value="Glyco_hydro18_cat"/>
</dbReference>
<dbReference type="EMBL" id="RHHQ01000025">
    <property type="protein sequence ID" value="RNB80146.1"/>
    <property type="molecule type" value="Genomic_DNA"/>
</dbReference>
<feature type="domain" description="GH18" evidence="2">
    <location>
        <begin position="95"/>
        <end position="404"/>
    </location>
</feature>
<dbReference type="OrthoDB" id="9775889at2"/>
<dbReference type="InterPro" id="IPR017853">
    <property type="entry name" value="GH"/>
</dbReference>
<dbReference type="Gene3D" id="3.10.50.10">
    <property type="match status" value="1"/>
</dbReference>
<dbReference type="GO" id="GO:0005975">
    <property type="term" value="P:carbohydrate metabolic process"/>
    <property type="evidence" value="ECO:0007669"/>
    <property type="project" value="InterPro"/>
</dbReference>
<evidence type="ECO:0000256" key="1">
    <source>
        <dbReference type="SAM" id="SignalP"/>
    </source>
</evidence>
<keyword evidence="1" id="KW-0732">Signal</keyword>
<dbReference type="Proteomes" id="UP000271031">
    <property type="component" value="Unassembled WGS sequence"/>
</dbReference>
<dbReference type="Gene3D" id="3.20.20.80">
    <property type="entry name" value="Glycosidases"/>
    <property type="match status" value="1"/>
</dbReference>
<name>A0A3M8CWD5_9BACL</name>
<reference evidence="3 4" key="1">
    <citation type="submission" date="2018-10" db="EMBL/GenBank/DDBJ databases">
        <title>Phylogenomics of Brevibacillus.</title>
        <authorList>
            <person name="Dunlap C."/>
        </authorList>
    </citation>
    <scope>NUCLEOTIDE SEQUENCE [LARGE SCALE GENOMIC DNA]</scope>
    <source>
        <strain evidence="3 4">JCM 15716</strain>
    </source>
</reference>
<dbReference type="SUPFAM" id="SSF51445">
    <property type="entry name" value="(Trans)glycosidases"/>
    <property type="match status" value="1"/>
</dbReference>
<evidence type="ECO:0000259" key="2">
    <source>
        <dbReference type="PROSITE" id="PS51910"/>
    </source>
</evidence>
<organism evidence="3 4">
    <name type="scientific">Brevibacillus fluminis</name>
    <dbReference type="NCBI Taxonomy" id="511487"/>
    <lineage>
        <taxon>Bacteria</taxon>
        <taxon>Bacillati</taxon>
        <taxon>Bacillota</taxon>
        <taxon>Bacilli</taxon>
        <taxon>Bacillales</taxon>
        <taxon>Paenibacillaceae</taxon>
        <taxon>Brevibacillus</taxon>
    </lineage>
</organism>
<protein>
    <recommendedName>
        <fullName evidence="2">GH18 domain-containing protein</fullName>
    </recommendedName>
</protein>
<gene>
    <name evidence="3" type="ORF">EDM56_27435</name>
</gene>
<dbReference type="InterPro" id="IPR011583">
    <property type="entry name" value="Chitinase_II/V-like_cat"/>
</dbReference>
<keyword evidence="4" id="KW-1185">Reference proteome</keyword>
<dbReference type="RefSeq" id="WP_122921130.1">
    <property type="nucleotide sequence ID" value="NZ_RHHQ01000025.1"/>
</dbReference>
<dbReference type="Pfam" id="PF00704">
    <property type="entry name" value="Glyco_hydro_18"/>
    <property type="match status" value="1"/>
</dbReference>
<dbReference type="InterPro" id="IPR029070">
    <property type="entry name" value="Chitinase_insertion_sf"/>
</dbReference>
<feature type="chain" id="PRO_5018178310" description="GH18 domain-containing protein" evidence="1">
    <location>
        <begin position="26"/>
        <end position="404"/>
    </location>
</feature>
<accession>A0A3M8CWD5</accession>
<dbReference type="GO" id="GO:0008061">
    <property type="term" value="F:chitin binding"/>
    <property type="evidence" value="ECO:0007669"/>
    <property type="project" value="InterPro"/>
</dbReference>
<dbReference type="PANTHER" id="PTHR46066">
    <property type="entry name" value="CHITINASE DOMAIN-CONTAINING PROTEIN 1 FAMILY MEMBER"/>
    <property type="match status" value="1"/>
</dbReference>
<dbReference type="PANTHER" id="PTHR46066:SF2">
    <property type="entry name" value="CHITINASE DOMAIN-CONTAINING PROTEIN 1"/>
    <property type="match status" value="1"/>
</dbReference>
<comment type="caution">
    <text evidence="3">The sequence shown here is derived from an EMBL/GenBank/DDBJ whole genome shotgun (WGS) entry which is preliminary data.</text>
</comment>